<dbReference type="Pfam" id="PF03769">
    <property type="entry name" value="Attacin_C"/>
    <property type="match status" value="1"/>
</dbReference>
<evidence type="ECO:0000313" key="11">
    <source>
        <dbReference type="Proteomes" id="UP000515160"/>
    </source>
</evidence>
<evidence type="ECO:0000256" key="3">
    <source>
        <dbReference type="ARBA" id="ARBA00022525"/>
    </source>
</evidence>
<dbReference type="InterPro" id="IPR005521">
    <property type="entry name" value="Attacin_C"/>
</dbReference>
<evidence type="ECO:0000256" key="7">
    <source>
        <dbReference type="ARBA" id="ARBA00022859"/>
    </source>
</evidence>
<comment type="similarity">
    <text evidence="2">Belongs to the attacin/sarcotoxin-2 family.</text>
</comment>
<evidence type="ECO:0000313" key="12">
    <source>
        <dbReference type="RefSeq" id="XP_034114495.1"/>
    </source>
</evidence>
<dbReference type="Pfam" id="PF03768">
    <property type="entry name" value="Attacin_N"/>
    <property type="match status" value="1"/>
</dbReference>
<organism evidence="11 12">
    <name type="scientific">Drosophila albomicans</name>
    <name type="common">Fruit fly</name>
    <dbReference type="NCBI Taxonomy" id="7291"/>
    <lineage>
        <taxon>Eukaryota</taxon>
        <taxon>Metazoa</taxon>
        <taxon>Ecdysozoa</taxon>
        <taxon>Arthropoda</taxon>
        <taxon>Hexapoda</taxon>
        <taxon>Insecta</taxon>
        <taxon>Pterygota</taxon>
        <taxon>Neoptera</taxon>
        <taxon>Endopterygota</taxon>
        <taxon>Diptera</taxon>
        <taxon>Brachycera</taxon>
        <taxon>Muscomorpha</taxon>
        <taxon>Ephydroidea</taxon>
        <taxon>Drosophilidae</taxon>
        <taxon>Drosophila</taxon>
    </lineage>
</organism>
<dbReference type="GO" id="GO:0042742">
    <property type="term" value="P:defense response to bacterium"/>
    <property type="evidence" value="ECO:0007669"/>
    <property type="project" value="UniProtKB-KW"/>
</dbReference>
<dbReference type="RefSeq" id="XP_034114495.1">
    <property type="nucleotide sequence ID" value="XM_034258604.2"/>
</dbReference>
<evidence type="ECO:0000256" key="6">
    <source>
        <dbReference type="ARBA" id="ARBA00022729"/>
    </source>
</evidence>
<proteinExistence type="inferred from homology"/>
<evidence type="ECO:0000259" key="9">
    <source>
        <dbReference type="Pfam" id="PF03768"/>
    </source>
</evidence>
<dbReference type="InterPro" id="IPR005520">
    <property type="entry name" value="Attacin_N"/>
</dbReference>
<name>A0A6P8XT03_DROAB</name>
<evidence type="ECO:0000256" key="4">
    <source>
        <dbReference type="ARBA" id="ARBA00022529"/>
    </source>
</evidence>
<keyword evidence="3" id="KW-0964">Secreted</keyword>
<dbReference type="OrthoDB" id="7879934at2759"/>
<evidence type="ECO:0000256" key="1">
    <source>
        <dbReference type="ARBA" id="ARBA00004613"/>
    </source>
</evidence>
<sequence>MDCHSSADPKTGAAFAKCGVIKGDEQTNAKAGVFAMTNGGPVTKGVYAGVNANGHSLSVQHGHTQGFGSSTTTSAQANIFSNKQAEMNATAMHTHTRNLDQFGGGLNINSSRGHAASVGVNHIPKYNMTTMNAAGKVNLMSSPSGNLNLDATANASRHMSGPFRGKSDFGTGLNLNYKF</sequence>
<feature type="domain" description="Attacin C-terminal" evidence="10">
    <location>
        <begin position="65"/>
        <end position="179"/>
    </location>
</feature>
<keyword evidence="4" id="KW-0929">Antimicrobial</keyword>
<comment type="subcellular location">
    <subcellularLocation>
        <location evidence="1">Secreted</location>
    </subcellularLocation>
</comment>
<keyword evidence="7" id="KW-0391">Immunity</keyword>
<feature type="domain" description="Attacin N-terminal" evidence="9">
    <location>
        <begin position="1"/>
        <end position="63"/>
    </location>
</feature>
<gene>
    <name evidence="12" type="primary">LOC117574695</name>
</gene>
<keyword evidence="11" id="KW-1185">Reference proteome</keyword>
<accession>A0A6P8XT03</accession>
<dbReference type="GO" id="GO:0005576">
    <property type="term" value="C:extracellular region"/>
    <property type="evidence" value="ECO:0007669"/>
    <property type="project" value="UniProtKB-SubCell"/>
</dbReference>
<reference evidence="12" key="1">
    <citation type="submission" date="2025-08" db="UniProtKB">
        <authorList>
            <consortium name="RefSeq"/>
        </authorList>
    </citation>
    <scope>IDENTIFICATION</scope>
    <source>
        <strain evidence="12">15112-1751.03</strain>
        <tissue evidence="12">Whole Adult</tissue>
    </source>
</reference>
<evidence type="ECO:0000256" key="8">
    <source>
        <dbReference type="ARBA" id="ARBA00023022"/>
    </source>
</evidence>
<keyword evidence="8" id="KW-0044">Antibiotic</keyword>
<dbReference type="AlphaFoldDB" id="A0A6P8XT03"/>
<dbReference type="GeneID" id="117574695"/>
<keyword evidence="6" id="KW-0732">Signal</keyword>
<protein>
    <submittedName>
        <fullName evidence="12">Attacin-A-like</fullName>
    </submittedName>
</protein>
<evidence type="ECO:0000259" key="10">
    <source>
        <dbReference type="Pfam" id="PF03769"/>
    </source>
</evidence>
<dbReference type="GO" id="GO:0045087">
    <property type="term" value="P:innate immune response"/>
    <property type="evidence" value="ECO:0007669"/>
    <property type="project" value="UniProtKB-KW"/>
</dbReference>
<keyword evidence="5" id="KW-0399">Innate immunity</keyword>
<evidence type="ECO:0000256" key="2">
    <source>
        <dbReference type="ARBA" id="ARBA00007550"/>
    </source>
</evidence>
<evidence type="ECO:0000256" key="5">
    <source>
        <dbReference type="ARBA" id="ARBA00022588"/>
    </source>
</evidence>
<dbReference type="Proteomes" id="UP000515160">
    <property type="component" value="Chromosome 2R"/>
</dbReference>